<dbReference type="Pfam" id="PF24883">
    <property type="entry name" value="NPHP3_N"/>
    <property type="match status" value="1"/>
</dbReference>
<feature type="domain" description="Nephrocystin 3-like N-terminal" evidence="2">
    <location>
        <begin position="381"/>
        <end position="553"/>
    </location>
</feature>
<proteinExistence type="predicted"/>
<dbReference type="PANTHER" id="PTHR10039">
    <property type="entry name" value="AMELOGENIN"/>
    <property type="match status" value="1"/>
</dbReference>
<evidence type="ECO:0000259" key="2">
    <source>
        <dbReference type="Pfam" id="PF24883"/>
    </source>
</evidence>
<evidence type="ECO:0000313" key="4">
    <source>
        <dbReference type="Proteomes" id="UP000701341"/>
    </source>
</evidence>
<dbReference type="Proteomes" id="UP000701341">
    <property type="component" value="Unassembled WGS sequence"/>
</dbReference>
<evidence type="ECO:0000256" key="1">
    <source>
        <dbReference type="ARBA" id="ARBA00022737"/>
    </source>
</evidence>
<name>A0A9P5GIL4_PENCR</name>
<reference evidence="3" key="1">
    <citation type="submission" date="2020-02" db="EMBL/GenBank/DDBJ databases">
        <authorList>
            <person name="Lichtner F.J."/>
        </authorList>
    </citation>
    <scope>NUCLEOTIDE SEQUENCE</scope>
    <source>
        <strain evidence="3">G10</strain>
    </source>
</reference>
<protein>
    <recommendedName>
        <fullName evidence="2">Nephrocystin 3-like N-terminal domain-containing protein</fullName>
    </recommendedName>
</protein>
<dbReference type="InterPro" id="IPR056884">
    <property type="entry name" value="NPHP3-like_N"/>
</dbReference>
<evidence type="ECO:0000313" key="3">
    <source>
        <dbReference type="EMBL" id="KAF7524068.1"/>
    </source>
</evidence>
<gene>
    <name evidence="3" type="ORF">PCG10_005972</name>
</gene>
<dbReference type="InterPro" id="IPR027417">
    <property type="entry name" value="P-loop_NTPase"/>
</dbReference>
<keyword evidence="4" id="KW-1185">Reference proteome</keyword>
<dbReference type="SUPFAM" id="SSF52540">
    <property type="entry name" value="P-loop containing nucleoside triphosphate hydrolases"/>
    <property type="match status" value="1"/>
</dbReference>
<keyword evidence="1" id="KW-0677">Repeat</keyword>
<dbReference type="EMBL" id="JAAOZQ010000039">
    <property type="protein sequence ID" value="KAF7524068.1"/>
    <property type="molecule type" value="Genomic_DNA"/>
</dbReference>
<accession>A0A9P5GIL4</accession>
<sequence>MPQNLRHEKKAQDPGLRTRFKAKFHWRRAKAESIAPGVPVIETTNHTNDGDQNKVSTMPNGKIILDDQKQLTEEVAGVPERIPQMALVVDDAHNDDAKMKPKNLWDEAFLSLSPDEQAHLKAILGDGQVSSMFTKPDFASLKVDVQRKQDQCEEKSWKLSFGDHVIVVKDFAAKSATWLQKLGDLVIPFAPTAASAPWGLIKGVLQIPISYDHQMLALLGTMDEVFKVVYHGQIYEMLYTPERTRDDVLQTLQTELHGIYKSALELIAYTQKQLSGGTLKNIVEAIASPDSADGLLSTLKARHVGLSHAAQLCESWRSGEVDDRLLDGLRAISEPMVRFEENFQTYFDEMESAKMIQILEAISSIPYTTHHQEYQEKRTTDTCNWLLEDEGFRAWESSRSSGAFWLWGTAGTGKSFLTSKVIDHLQENLEGTPNHERLAFFYCRRTQGEEERSRPLSVLQSFLRQLACHLDKPELMQSGLVEAFDKVQKHKGSFNRSICEPLLEESFKIYPCTTLVIDALDECDSASRDELIEFLGRVITGASMRVKIFISSRPDDDIKRKFGTGQNIGVLSDRSRGDMRLFIDQRLQSMMKTNHAIEKSKNKISERLFSKCDGM</sequence>
<dbReference type="AlphaFoldDB" id="A0A9P5GIL4"/>
<dbReference type="Gene3D" id="3.40.50.300">
    <property type="entry name" value="P-loop containing nucleotide triphosphate hydrolases"/>
    <property type="match status" value="1"/>
</dbReference>
<organism evidence="3 4">
    <name type="scientific">Penicillium crustosum</name>
    <name type="common">Blue mold fungus</name>
    <dbReference type="NCBI Taxonomy" id="36656"/>
    <lineage>
        <taxon>Eukaryota</taxon>
        <taxon>Fungi</taxon>
        <taxon>Dikarya</taxon>
        <taxon>Ascomycota</taxon>
        <taxon>Pezizomycotina</taxon>
        <taxon>Eurotiomycetes</taxon>
        <taxon>Eurotiomycetidae</taxon>
        <taxon>Eurotiales</taxon>
        <taxon>Aspergillaceae</taxon>
        <taxon>Penicillium</taxon>
    </lineage>
</organism>
<comment type="caution">
    <text evidence="3">The sequence shown here is derived from an EMBL/GenBank/DDBJ whole genome shotgun (WGS) entry which is preliminary data.</text>
</comment>